<dbReference type="PANTHER" id="PTHR23079">
    <property type="entry name" value="RNA-DEPENDENT RNA POLYMERASE"/>
    <property type="match status" value="1"/>
</dbReference>
<feature type="domain" description="RDRP core" evidence="10">
    <location>
        <begin position="688"/>
        <end position="1282"/>
    </location>
</feature>
<keyword evidence="2 8" id="KW-0696">RNA-directed RNA polymerase</keyword>
<feature type="domain" description="RDRP C-terminal head" evidence="11">
    <location>
        <begin position="1330"/>
        <end position="1421"/>
    </location>
</feature>
<dbReference type="Pfam" id="PF26253">
    <property type="entry name" value="RdRP_head"/>
    <property type="match status" value="1"/>
</dbReference>
<organism evidence="12 13">
    <name type="scientific">Riccia sorocarpa</name>
    <dbReference type="NCBI Taxonomy" id="122646"/>
    <lineage>
        <taxon>Eukaryota</taxon>
        <taxon>Viridiplantae</taxon>
        <taxon>Streptophyta</taxon>
        <taxon>Embryophyta</taxon>
        <taxon>Marchantiophyta</taxon>
        <taxon>Marchantiopsida</taxon>
        <taxon>Marchantiidae</taxon>
        <taxon>Marchantiales</taxon>
        <taxon>Ricciaceae</taxon>
        <taxon>Riccia</taxon>
    </lineage>
</organism>
<evidence type="ECO:0000256" key="9">
    <source>
        <dbReference type="SAM" id="MobiDB-lite"/>
    </source>
</evidence>
<evidence type="ECO:0000256" key="1">
    <source>
        <dbReference type="ARBA" id="ARBA00005762"/>
    </source>
</evidence>
<feature type="compositionally biased region" description="Low complexity" evidence="9">
    <location>
        <begin position="299"/>
        <end position="318"/>
    </location>
</feature>
<dbReference type="GO" id="GO:0031047">
    <property type="term" value="P:regulatory ncRNA-mediated gene silencing"/>
    <property type="evidence" value="ECO:0007669"/>
    <property type="project" value="UniProtKB-KW"/>
</dbReference>
<evidence type="ECO:0000256" key="7">
    <source>
        <dbReference type="ARBA" id="ARBA00048744"/>
    </source>
</evidence>
<protein>
    <recommendedName>
        <fullName evidence="8">RNA-dependent RNA polymerase</fullName>
        <ecNumber evidence="8">2.7.7.48</ecNumber>
    </recommendedName>
</protein>
<dbReference type="Proteomes" id="UP001633002">
    <property type="component" value="Unassembled WGS sequence"/>
</dbReference>
<accession>A0ABD3H9P4</accession>
<evidence type="ECO:0000259" key="10">
    <source>
        <dbReference type="Pfam" id="PF05183"/>
    </source>
</evidence>
<evidence type="ECO:0000256" key="5">
    <source>
        <dbReference type="ARBA" id="ARBA00022884"/>
    </source>
</evidence>
<dbReference type="InterPro" id="IPR057596">
    <property type="entry name" value="RDRP_core"/>
</dbReference>
<evidence type="ECO:0000256" key="4">
    <source>
        <dbReference type="ARBA" id="ARBA00022695"/>
    </source>
</evidence>
<dbReference type="PANTHER" id="PTHR23079:SF55">
    <property type="entry name" value="RNA-DIRECTED RNA POLYMERASE"/>
    <property type="match status" value="1"/>
</dbReference>
<reference evidence="12 13" key="1">
    <citation type="submission" date="2024-09" db="EMBL/GenBank/DDBJ databases">
        <title>Chromosome-scale assembly of Riccia sorocarpa.</title>
        <authorList>
            <person name="Paukszto L."/>
        </authorList>
    </citation>
    <scope>NUCLEOTIDE SEQUENCE [LARGE SCALE GENOMIC DNA]</scope>
    <source>
        <strain evidence="12">LP-2024</strain>
        <tissue evidence="12">Aerial parts of the thallus</tissue>
    </source>
</reference>
<dbReference type="GO" id="GO:0003968">
    <property type="term" value="F:RNA-directed RNA polymerase activity"/>
    <property type="evidence" value="ECO:0007669"/>
    <property type="project" value="UniProtKB-KW"/>
</dbReference>
<feature type="region of interest" description="Disordered" evidence="9">
    <location>
        <begin position="298"/>
        <end position="323"/>
    </location>
</feature>
<evidence type="ECO:0000256" key="6">
    <source>
        <dbReference type="ARBA" id="ARBA00023158"/>
    </source>
</evidence>
<name>A0ABD3H9P4_9MARC</name>
<proteinExistence type="inferred from homology"/>
<dbReference type="EMBL" id="JBJQOH010000004">
    <property type="protein sequence ID" value="KAL3687085.1"/>
    <property type="molecule type" value="Genomic_DNA"/>
</dbReference>
<keyword evidence="6 8" id="KW-0943">RNA-mediated gene silencing</keyword>
<feature type="region of interest" description="Disordered" evidence="9">
    <location>
        <begin position="1"/>
        <end position="29"/>
    </location>
</feature>
<feature type="compositionally biased region" description="Polar residues" evidence="9">
    <location>
        <begin position="1"/>
        <end position="12"/>
    </location>
</feature>
<dbReference type="Pfam" id="PF05183">
    <property type="entry name" value="RdRP"/>
    <property type="match status" value="1"/>
</dbReference>
<comment type="function">
    <text evidence="8">Probably involved in the RNA silencing pathway and required for the generation of small interfering RNAs (siRNAs).</text>
</comment>
<evidence type="ECO:0000256" key="8">
    <source>
        <dbReference type="RuleBase" id="RU363098"/>
    </source>
</evidence>
<comment type="catalytic activity">
    <reaction evidence="7 8">
        <text>RNA(n) + a ribonucleoside 5'-triphosphate = RNA(n+1) + diphosphate</text>
        <dbReference type="Rhea" id="RHEA:21248"/>
        <dbReference type="Rhea" id="RHEA-COMP:14527"/>
        <dbReference type="Rhea" id="RHEA-COMP:17342"/>
        <dbReference type="ChEBI" id="CHEBI:33019"/>
        <dbReference type="ChEBI" id="CHEBI:61557"/>
        <dbReference type="ChEBI" id="CHEBI:140395"/>
        <dbReference type="EC" id="2.7.7.48"/>
    </reaction>
</comment>
<gene>
    <name evidence="12" type="ORF">R1sor_013394</name>
</gene>
<evidence type="ECO:0000256" key="2">
    <source>
        <dbReference type="ARBA" id="ARBA00022484"/>
    </source>
</evidence>
<keyword evidence="4 8" id="KW-0548">Nucleotidyltransferase</keyword>
<feature type="compositionally biased region" description="Low complexity" evidence="9">
    <location>
        <begin position="15"/>
        <end position="27"/>
    </location>
</feature>
<sequence>MWSFFRTTWSRQESSEGSDSSSFSGSSYEDTLDQLHEDIEVDSSSKGAAIADGFSKLSVYPPLSSIDSGTLSMERVCSVGAAQIYQGGSCEGSSPLKRFKTSTPSRTTAPPGGFSHTGVSTPFAPPFDSTDTSSSKYVNGPTYSLSKCSARADSASEFRPQVVSPGGIGQQLPGQTAFNRCSNSDVKSEGSSSSSCKNLSPNFGYAAAPVSPATPVCHSTSFRFTGKAPPSSAAEFENLTQSIPFESFDYPLLLSDWNASAAQRDDNACSPDFPAARAENNAGPFAANGESICNGDKQSVAGVNSSSSSHVPPNTFSSAGGANSATPQLLWEWSVQQQRSRTPCREDRNPVSPGFAPARAETSTRGSADNGGENFCRGGRQLFGVSSNASNHVPQVVNNGGALKHDSALGYNHYQVNNFPGNRLSNPINVRSPGPAVSPAKAERYRCGSGADQGTFSTRDRQVCSEFSFKPSGHLPPETTRSGAVSPTGDLVCKSYEWDTFRENPGSNPNGVSVRNESVPSFCGPAKVCASGPENRVKLGKQHASPGKGQLQDIKEPWRCLEELIDESCQDEPIAESCDDEFTQAWPPVGEHWSCLGTLDFVSQVFPILTRLRGKRLEEVFSLEDLKYIGTLTNGHTIKHLNEQGRSRGWSASGLPVESCDEPVTNNYVCRIRPTGEYIFELLPEKKQASSLLQRALGHDKVLKVKFDEDYAEDGRKGPRPDFDPKKCKRLLKKGIVVGLRRYQYFAHKASDKDEKKAEGTVKCFLVCTESLAKADKDSQFQGYKSVAEARCKFMHIHKTESIPKYIARMQLVLSRTITINLNWSEIHVLDMPDIMCKDASSKEERECTDGTGFISVDLAKLIPTNITQGRQSKEADGSEEYPALIQVRLFYKGIARKGTLLANNLLPKNTIVCYKSMQKVKLDEKLASPSFNSLEVVNTSRKPRWVETAYTAKMSRDSIMLLSACGVPDSFFIKLAENAIEKNYSIMKKVDVAVSELVEKDPGKAAIPLLMIAAGIPLDEPYLQRTLFDFTKGKREDLSSGRFDLPDSFFLMGTADPTGTLKRNQVAITLSEGFLCCRKLLVYRFPGRHPGDIHVFESVHNSRLEAVVGNGKYIIIFPTMGFPPITEEIGKGDLDGDTYWVCKNTELVNLFTENAQRWQNPLKPSTSVRKPEAMAPDELEDSLISEFIQARFFNQARVGRITNMWYDQMDQYLHSAKRKHLDAALKLVPLTYDALDASKHGYHVKMLDTPLPPTKLPHWRQTEFTSRETYHSKSIMGQIFDLAKDKEGEARKIYETITSDPAFKVENFLKHVEMWNKLFKEYKYEMTMTLTNSRSGSNDVSTNTDALFMKYRKKLYGGATSFTECKKLGTKEQKTVLEEASAIYSVVYSTYNRDVSAEPKLTFAWNVAVEALCEIYMSNTSGNEPVLTWVTPEKYMEIQRRYRKKSARKLVYE</sequence>
<evidence type="ECO:0000313" key="12">
    <source>
        <dbReference type="EMBL" id="KAL3687085.1"/>
    </source>
</evidence>
<comment type="similarity">
    <text evidence="1 8">Belongs to the RdRP family.</text>
</comment>
<keyword evidence="13" id="KW-1185">Reference proteome</keyword>
<dbReference type="EC" id="2.7.7.48" evidence="8"/>
<dbReference type="GO" id="GO:0003723">
    <property type="term" value="F:RNA binding"/>
    <property type="evidence" value="ECO:0007669"/>
    <property type="project" value="UniProtKB-KW"/>
</dbReference>
<keyword evidence="3 8" id="KW-0808">Transferase</keyword>
<dbReference type="InterPro" id="IPR007855">
    <property type="entry name" value="RDRP"/>
</dbReference>
<feature type="region of interest" description="Disordered" evidence="9">
    <location>
        <begin position="93"/>
        <end position="135"/>
    </location>
</feature>
<evidence type="ECO:0000313" key="13">
    <source>
        <dbReference type="Proteomes" id="UP001633002"/>
    </source>
</evidence>
<comment type="caution">
    <text evidence="12">The sequence shown here is derived from an EMBL/GenBank/DDBJ whole genome shotgun (WGS) entry which is preliminary data.</text>
</comment>
<evidence type="ECO:0000259" key="11">
    <source>
        <dbReference type="Pfam" id="PF26253"/>
    </source>
</evidence>
<feature type="region of interest" description="Disordered" evidence="9">
    <location>
        <begin position="335"/>
        <end position="372"/>
    </location>
</feature>
<evidence type="ECO:0000256" key="3">
    <source>
        <dbReference type="ARBA" id="ARBA00022679"/>
    </source>
</evidence>
<keyword evidence="5 8" id="KW-0694">RNA-binding</keyword>
<dbReference type="InterPro" id="IPR058752">
    <property type="entry name" value="RDRP_C_head"/>
</dbReference>